<feature type="region of interest" description="Disordered" evidence="1">
    <location>
        <begin position="1"/>
        <end position="60"/>
    </location>
</feature>
<dbReference type="RefSeq" id="WP_100161628.1">
    <property type="nucleotide sequence ID" value="NZ_PGTB01000012.1"/>
</dbReference>
<reference evidence="3 4" key="1">
    <citation type="journal article" date="2018" name="Int. J. Syst. Evol. Microbiol.">
        <title>Pseudooceanicola lipolyticus sp. nov., a marine alphaproteobacterium, reclassification of Oceanicola flagellatus as Pseudooceanicola flagellatus comb. nov. and emended description of the genus Pseudooceanicola.</title>
        <authorList>
            <person name="Huang M.-M."/>
            <person name="Guo L.-L."/>
            <person name="Wu Y.-H."/>
            <person name="Lai Q.-L."/>
            <person name="Shao Z.-Z."/>
            <person name="Wang C.-S."/>
            <person name="Wu M."/>
            <person name="Xu X.-W."/>
        </authorList>
    </citation>
    <scope>NUCLEOTIDE SEQUENCE [LARGE SCALE GENOMIC DNA]</scope>
    <source>
        <strain evidence="3 4">157</strain>
    </source>
</reference>
<dbReference type="OrthoDB" id="9809969at2"/>
<dbReference type="InterPro" id="IPR005094">
    <property type="entry name" value="Endonuclease_MobA/VirD2"/>
</dbReference>
<feature type="compositionally biased region" description="Basic and acidic residues" evidence="1">
    <location>
        <begin position="1"/>
        <end position="10"/>
    </location>
</feature>
<dbReference type="Proteomes" id="UP000231553">
    <property type="component" value="Unassembled WGS sequence"/>
</dbReference>
<organism evidence="3 4">
    <name type="scientific">Pseudooceanicola lipolyticus</name>
    <dbReference type="NCBI Taxonomy" id="2029104"/>
    <lineage>
        <taxon>Bacteria</taxon>
        <taxon>Pseudomonadati</taxon>
        <taxon>Pseudomonadota</taxon>
        <taxon>Alphaproteobacteria</taxon>
        <taxon>Rhodobacterales</taxon>
        <taxon>Paracoccaceae</taxon>
        <taxon>Pseudooceanicola</taxon>
    </lineage>
</organism>
<protein>
    <submittedName>
        <fullName evidence="3">Type VI secretion protein</fullName>
    </submittedName>
</protein>
<dbReference type="AlphaFoldDB" id="A0A2M8J474"/>
<keyword evidence="4" id="KW-1185">Reference proteome</keyword>
<accession>A0A2M8J474</accession>
<dbReference type="Pfam" id="PF03432">
    <property type="entry name" value="Relaxase"/>
    <property type="match status" value="1"/>
</dbReference>
<comment type="caution">
    <text evidence="3">The sequence shown here is derived from an EMBL/GenBank/DDBJ whole genome shotgun (WGS) entry which is preliminary data.</text>
</comment>
<feature type="compositionally biased region" description="Basic residues" evidence="1">
    <location>
        <begin position="11"/>
        <end position="22"/>
    </location>
</feature>
<evidence type="ECO:0000313" key="3">
    <source>
        <dbReference type="EMBL" id="PJE37573.1"/>
    </source>
</evidence>
<sequence>MSDSEREFRIRPGKSRSTRAPRSKGFVGKVLRAAQKSGHVRPHRSTAGSPGGSTFGRGQSRFGRCRLFSPARRVTVTARIARHKGRAYRSAPLARHLSYLKREGVSRDGEKGVPFGAETDRADDSGFARRCEEDRHHFRFIVSPEDAAEMQDLKAFTRDLMRQMEADLGTKLDWLAVDHWNTNNPHVHLLVRGVDETGADLVISRDYISSGLRSRAEDLVSLELGPKPEHEIRNALEREVTAERWTRIDREIRFRADELGLIDLRPEAKGLRDPELRRLMIGRLQHLRKLGLAFEGGPGEWMVGLEAERTLRDLGTRGDIIKTMHKAFSERGQDRGITDFAIVGDAPDGPIVGRLVEKGLHNELTGEAYAVVDSTDGRAHHVRFRGLNAFDDAPPEGGIVELRRFGGADDVRPSLILANRSDLDLQSQVSAPGATWLDHRLVERERMPLSTGGFGREVRDALEARAEHLVGEGLAHRQNQRLVLQRNLLATLRRRELDAVAEGLSSETGLPHRPAQVGEHVAGTYRRRLTLSSGRYAMIEGIGPDGGHGFQLVPWSREIEQKLGQHISGVARSSGGIDWSFGRKLGLGL</sequence>
<dbReference type="EMBL" id="PGTB01000012">
    <property type="protein sequence ID" value="PJE37573.1"/>
    <property type="molecule type" value="Genomic_DNA"/>
</dbReference>
<proteinExistence type="predicted"/>
<dbReference type="InterPro" id="IPR021795">
    <property type="entry name" value="DUF3363"/>
</dbReference>
<feature type="domain" description="MobA/VirD2-like nuclease" evidence="2">
    <location>
        <begin position="130"/>
        <end position="207"/>
    </location>
</feature>
<dbReference type="Pfam" id="PF11843">
    <property type="entry name" value="DUF3363"/>
    <property type="match status" value="2"/>
</dbReference>
<evidence type="ECO:0000256" key="1">
    <source>
        <dbReference type="SAM" id="MobiDB-lite"/>
    </source>
</evidence>
<evidence type="ECO:0000313" key="4">
    <source>
        <dbReference type="Proteomes" id="UP000231553"/>
    </source>
</evidence>
<name>A0A2M8J474_9RHOB</name>
<evidence type="ECO:0000259" key="2">
    <source>
        <dbReference type="Pfam" id="PF03432"/>
    </source>
</evidence>
<gene>
    <name evidence="3" type="ORF">CVM52_06145</name>
</gene>